<organism evidence="4 5">
    <name type="scientific">Pelovirga terrestris</name>
    <dbReference type="NCBI Taxonomy" id="2771352"/>
    <lineage>
        <taxon>Bacteria</taxon>
        <taxon>Pseudomonadati</taxon>
        <taxon>Thermodesulfobacteriota</taxon>
        <taxon>Desulfuromonadia</taxon>
        <taxon>Geobacterales</taxon>
        <taxon>Geobacteraceae</taxon>
        <taxon>Pelovirga</taxon>
    </lineage>
</organism>
<keyword evidence="5" id="KW-1185">Reference proteome</keyword>
<dbReference type="PANTHER" id="PTHR33755">
    <property type="entry name" value="TOXIN PARE1-RELATED"/>
    <property type="match status" value="1"/>
</dbReference>
<proteinExistence type="inferred from homology"/>
<dbReference type="PANTHER" id="PTHR33755:SF9">
    <property type="entry name" value="TOXIN PARE1"/>
    <property type="match status" value="1"/>
</dbReference>
<dbReference type="InterPro" id="IPR007712">
    <property type="entry name" value="RelE/ParE_toxin"/>
</dbReference>
<dbReference type="RefSeq" id="WP_191154269.1">
    <property type="nucleotide sequence ID" value="NZ_JACWUN010000004.1"/>
</dbReference>
<accession>A0A8J6QMD8</accession>
<reference evidence="4" key="1">
    <citation type="submission" date="2020-09" db="EMBL/GenBank/DDBJ databases">
        <title>Pelobacter alkaliphilus sp. nov., a novel anaerobic arsenate-reducing bacterium from terrestrial mud volcano.</title>
        <authorList>
            <person name="Khomyakova M.A."/>
            <person name="Merkel A.Y."/>
            <person name="Slobodkin A.I."/>
        </authorList>
    </citation>
    <scope>NUCLEOTIDE SEQUENCE</scope>
    <source>
        <strain evidence="4">M08fum</strain>
    </source>
</reference>
<evidence type="ECO:0000256" key="3">
    <source>
        <dbReference type="PIRNR" id="PIRNR029218"/>
    </source>
</evidence>
<sequence length="99" mass="11533">MAEYRLAPAAERDLESIWTYTVRQWGIEQADRYIDFLTAAFAELAESPETAPSCKHIRTGYRRWGVERHMIYFRITDYGIAIVRVLHGRMEALRALKGV</sequence>
<dbReference type="PIRSF" id="PIRSF029218">
    <property type="entry name" value="ParE"/>
    <property type="match status" value="1"/>
</dbReference>
<dbReference type="EMBL" id="JACWUN010000004">
    <property type="protein sequence ID" value="MBD1399997.1"/>
    <property type="molecule type" value="Genomic_DNA"/>
</dbReference>
<name>A0A8J6QMD8_9BACT</name>
<evidence type="ECO:0000313" key="5">
    <source>
        <dbReference type="Proteomes" id="UP000632828"/>
    </source>
</evidence>
<protein>
    <recommendedName>
        <fullName evidence="3">Toxin</fullName>
    </recommendedName>
</protein>
<dbReference type="InterPro" id="IPR035093">
    <property type="entry name" value="RelE/ParE_toxin_dom_sf"/>
</dbReference>
<evidence type="ECO:0000313" key="4">
    <source>
        <dbReference type="EMBL" id="MBD1399997.1"/>
    </source>
</evidence>
<dbReference type="Proteomes" id="UP000632828">
    <property type="component" value="Unassembled WGS sequence"/>
</dbReference>
<comment type="similarity">
    <text evidence="1 3">Belongs to the RelE toxin family.</text>
</comment>
<dbReference type="AlphaFoldDB" id="A0A8J6QMD8"/>
<gene>
    <name evidence="4" type="ORF">ICT70_04860</name>
</gene>
<keyword evidence="2" id="KW-1277">Toxin-antitoxin system</keyword>
<comment type="caution">
    <text evidence="4">The sequence shown here is derived from an EMBL/GenBank/DDBJ whole genome shotgun (WGS) entry which is preliminary data.</text>
</comment>
<dbReference type="InterPro" id="IPR051803">
    <property type="entry name" value="TA_system_RelE-like_toxin"/>
</dbReference>
<dbReference type="InterPro" id="IPR028344">
    <property type="entry name" value="ParE1/4"/>
</dbReference>
<evidence type="ECO:0000256" key="1">
    <source>
        <dbReference type="ARBA" id="ARBA00006226"/>
    </source>
</evidence>
<dbReference type="Gene3D" id="3.30.2310.20">
    <property type="entry name" value="RelE-like"/>
    <property type="match status" value="1"/>
</dbReference>
<dbReference type="Pfam" id="PF05016">
    <property type="entry name" value="ParE_toxin"/>
    <property type="match status" value="1"/>
</dbReference>
<evidence type="ECO:0000256" key="2">
    <source>
        <dbReference type="ARBA" id="ARBA00022649"/>
    </source>
</evidence>